<accession>A0A0A1ECF6</accession>
<organism evidence="14">
    <name type="scientific">Vibrio tapetis</name>
    <dbReference type="NCBI Taxonomy" id="52443"/>
    <lineage>
        <taxon>Bacteria</taxon>
        <taxon>Pseudomonadati</taxon>
        <taxon>Pseudomonadota</taxon>
        <taxon>Gammaproteobacteria</taxon>
        <taxon>Vibrionales</taxon>
        <taxon>Vibrionaceae</taxon>
        <taxon>Vibrio</taxon>
    </lineage>
</organism>
<evidence type="ECO:0000256" key="9">
    <source>
        <dbReference type="ARBA" id="ARBA00023237"/>
    </source>
</evidence>
<keyword evidence="9" id="KW-0998">Cell outer membrane</keyword>
<evidence type="ECO:0000256" key="12">
    <source>
        <dbReference type="SAM" id="SignalP"/>
    </source>
</evidence>
<evidence type="ECO:0000256" key="7">
    <source>
        <dbReference type="ARBA" id="ARBA00023114"/>
    </source>
</evidence>
<evidence type="ECO:0000256" key="4">
    <source>
        <dbReference type="ARBA" id="ARBA00022452"/>
    </source>
</evidence>
<protein>
    <submittedName>
        <fullName evidence="14">Outer membrane protein A OmpA</fullName>
    </submittedName>
</protein>
<feature type="compositionally biased region" description="Basic and acidic residues" evidence="11">
    <location>
        <begin position="315"/>
        <end position="325"/>
    </location>
</feature>
<dbReference type="GO" id="GO:0006811">
    <property type="term" value="P:monoatomic ion transport"/>
    <property type="evidence" value="ECO:0007669"/>
    <property type="project" value="UniProtKB-KW"/>
</dbReference>
<comment type="similarity">
    <text evidence="2">Belongs to the outer membrane OOP (TC 1.B.6) superfamily. OmpA family.</text>
</comment>
<dbReference type="SUPFAM" id="SSF56925">
    <property type="entry name" value="OMPA-like"/>
    <property type="match status" value="1"/>
</dbReference>
<feature type="signal peptide" evidence="12">
    <location>
        <begin position="1"/>
        <end position="20"/>
    </location>
</feature>
<evidence type="ECO:0000256" key="8">
    <source>
        <dbReference type="ARBA" id="ARBA00023136"/>
    </source>
</evidence>
<name>A0A0A1ECF6_9VIBR</name>
<dbReference type="AlphaFoldDB" id="A0A0A1ECF6"/>
<evidence type="ECO:0000256" key="1">
    <source>
        <dbReference type="ARBA" id="ARBA00004571"/>
    </source>
</evidence>
<keyword evidence="8 10" id="KW-0472">Membrane</keyword>
<keyword evidence="7" id="KW-0626">Porin</keyword>
<dbReference type="InterPro" id="IPR036737">
    <property type="entry name" value="OmpA-like_sf"/>
</dbReference>
<dbReference type="PROSITE" id="PS01068">
    <property type="entry name" value="OMPA_1"/>
    <property type="match status" value="1"/>
</dbReference>
<dbReference type="GO" id="GO:0009279">
    <property type="term" value="C:cell outer membrane"/>
    <property type="evidence" value="ECO:0007669"/>
    <property type="project" value="UniProtKB-SubCell"/>
</dbReference>
<dbReference type="SUPFAM" id="SSF103088">
    <property type="entry name" value="OmpA-like"/>
    <property type="match status" value="1"/>
</dbReference>
<dbReference type="InterPro" id="IPR011250">
    <property type="entry name" value="OMP/PagP_B-barrel"/>
</dbReference>
<dbReference type="InterPro" id="IPR000498">
    <property type="entry name" value="OmpA-like_TM_dom"/>
</dbReference>
<dbReference type="PANTHER" id="PTHR30329">
    <property type="entry name" value="STATOR ELEMENT OF FLAGELLAR MOTOR COMPLEX"/>
    <property type="match status" value="1"/>
</dbReference>
<dbReference type="Pfam" id="PF01389">
    <property type="entry name" value="OmpA_membrane"/>
    <property type="match status" value="1"/>
</dbReference>
<keyword evidence="4" id="KW-1134">Transmembrane beta strand</keyword>
<dbReference type="InterPro" id="IPR006665">
    <property type="entry name" value="OmpA-like"/>
</dbReference>
<feature type="domain" description="OmpA-like" evidence="13">
    <location>
        <begin position="214"/>
        <end position="331"/>
    </location>
</feature>
<dbReference type="PRINTS" id="PR01021">
    <property type="entry name" value="OMPADOMAIN"/>
</dbReference>
<evidence type="ECO:0000259" key="13">
    <source>
        <dbReference type="PROSITE" id="PS51123"/>
    </source>
</evidence>
<gene>
    <name evidence="14" type="primary">ompA</name>
</gene>
<keyword evidence="3" id="KW-0813">Transport</keyword>
<dbReference type="GO" id="GO:0015288">
    <property type="term" value="F:porin activity"/>
    <property type="evidence" value="ECO:0007669"/>
    <property type="project" value="UniProtKB-KW"/>
</dbReference>
<dbReference type="Pfam" id="PF00691">
    <property type="entry name" value="OmpA"/>
    <property type="match status" value="1"/>
</dbReference>
<dbReference type="EMBL" id="KM596646">
    <property type="protein sequence ID" value="AIY26219.1"/>
    <property type="molecule type" value="Genomic_DNA"/>
</dbReference>
<evidence type="ECO:0000256" key="3">
    <source>
        <dbReference type="ARBA" id="ARBA00022448"/>
    </source>
</evidence>
<keyword evidence="5" id="KW-0812">Transmembrane</keyword>
<evidence type="ECO:0000256" key="5">
    <source>
        <dbReference type="ARBA" id="ARBA00022692"/>
    </source>
</evidence>
<feature type="region of interest" description="Disordered" evidence="11">
    <location>
        <begin position="300"/>
        <end position="334"/>
    </location>
</feature>
<dbReference type="Gene3D" id="3.30.1330.60">
    <property type="entry name" value="OmpA-like domain"/>
    <property type="match status" value="1"/>
</dbReference>
<evidence type="ECO:0000256" key="10">
    <source>
        <dbReference type="PROSITE-ProRule" id="PRU00473"/>
    </source>
</evidence>
<evidence type="ECO:0000256" key="2">
    <source>
        <dbReference type="ARBA" id="ARBA00005710"/>
    </source>
</evidence>
<feature type="chain" id="PRO_5001982776" evidence="12">
    <location>
        <begin position="21"/>
        <end position="334"/>
    </location>
</feature>
<dbReference type="PANTHER" id="PTHR30329:SF21">
    <property type="entry name" value="LIPOPROTEIN YIAD-RELATED"/>
    <property type="match status" value="1"/>
</dbReference>
<dbReference type="GO" id="GO:0046930">
    <property type="term" value="C:pore complex"/>
    <property type="evidence" value="ECO:0007669"/>
    <property type="project" value="UniProtKB-KW"/>
</dbReference>
<dbReference type="PROSITE" id="PS51123">
    <property type="entry name" value="OMPA_2"/>
    <property type="match status" value="1"/>
</dbReference>
<evidence type="ECO:0000256" key="11">
    <source>
        <dbReference type="SAM" id="MobiDB-lite"/>
    </source>
</evidence>
<evidence type="ECO:0000313" key="14">
    <source>
        <dbReference type="EMBL" id="AIY26219.1"/>
    </source>
</evidence>
<evidence type="ECO:0000256" key="6">
    <source>
        <dbReference type="ARBA" id="ARBA00023065"/>
    </source>
</evidence>
<dbReference type="InterPro" id="IPR050330">
    <property type="entry name" value="Bact_OuterMem_StrucFunc"/>
</dbReference>
<keyword evidence="6" id="KW-0406">Ion transport</keyword>
<reference evidence="14" key="1">
    <citation type="journal article" date="2014" name="PLoS ONE">
        <title>Characterization of the secretomes of two vibrios pathogenic to mollusks.</title>
        <authorList>
            <person name="Madec S."/>
            <person name="Pichereau V."/>
            <person name="Jacq A."/>
            <person name="Paillard M."/>
            <person name="Boisset C."/>
            <person name="Guerard F."/>
            <person name="Paillard C."/>
            <person name="Nicolas J.L."/>
        </authorList>
    </citation>
    <scope>NUCLEOTIDE SEQUENCE</scope>
    <source>
        <strain evidence="14">CECT4600</strain>
    </source>
</reference>
<proteinExistence type="inferred from homology"/>
<dbReference type="InterPro" id="IPR006690">
    <property type="entry name" value="OMPA-like_CS"/>
</dbReference>
<keyword evidence="12" id="KW-0732">Signal</keyword>
<dbReference type="InterPro" id="IPR006664">
    <property type="entry name" value="OMP_bac"/>
</dbReference>
<sequence>MKKQLIALSVLAAIPFTVSAEYYLGAKVGSSSLKNSCSVSEPCDDGSVGFGGFAGYKFSDMFSLEAGFDKIGDFESNFSSGKTAKGALTSLTMGPKFGIPINESLGVFSKFGLGYTNYDVIDDDLNVMAAFGLEYGISREWKTRLEYQILGGIGSGDTGGLAAHLFSIGLSYHFGSDEPVAAAQAAPVEPRPAVVAEEPAPVVLAAAPVVVAPKTITFQSKKGVGLYESGSNKLSEAGLHQFDELVTLLTTYPQSNVTVTGHTDSSGSAKFNQQLSEKRAQAVADYLVSEGVDSSRIKVEGEGEASPIASNKTAAGKEKNRRVEVTIEEFSVEE</sequence>
<dbReference type="CDD" id="cd07185">
    <property type="entry name" value="OmpA_C-like"/>
    <property type="match status" value="1"/>
</dbReference>
<comment type="subcellular location">
    <subcellularLocation>
        <location evidence="1">Cell outer membrane</location>
        <topology evidence="1">Multi-pass membrane protein</topology>
    </subcellularLocation>
</comment>
<dbReference type="Gene3D" id="2.40.160.20">
    <property type="match status" value="1"/>
</dbReference>